<keyword evidence="4" id="KW-0410">Iron transport</keyword>
<keyword evidence="7" id="KW-0408">Iron</keyword>
<keyword evidence="8" id="KW-0406">Ion transport</keyword>
<feature type="domain" description="TonB-dependent receptor-like beta-barrel" evidence="15">
    <location>
        <begin position="319"/>
        <end position="746"/>
    </location>
</feature>
<dbReference type="PANTHER" id="PTHR32552:SF68">
    <property type="entry name" value="FERRICHROME OUTER MEMBRANE TRANSPORTER_PHAGE RECEPTOR"/>
    <property type="match status" value="1"/>
</dbReference>
<dbReference type="EMBL" id="JBHULV010000022">
    <property type="protein sequence ID" value="MFD2731377.1"/>
    <property type="molecule type" value="Genomic_DNA"/>
</dbReference>
<dbReference type="InterPro" id="IPR008969">
    <property type="entry name" value="CarboxyPept-like_regulatory"/>
</dbReference>
<dbReference type="Gene3D" id="2.170.130.10">
    <property type="entry name" value="TonB-dependent receptor, plug domain"/>
    <property type="match status" value="1"/>
</dbReference>
<organism evidence="17 18">
    <name type="scientific">Pedobacter alpinus</name>
    <dbReference type="NCBI Taxonomy" id="1590643"/>
    <lineage>
        <taxon>Bacteria</taxon>
        <taxon>Pseudomonadati</taxon>
        <taxon>Bacteroidota</taxon>
        <taxon>Sphingobacteriia</taxon>
        <taxon>Sphingobacteriales</taxon>
        <taxon>Sphingobacteriaceae</taxon>
        <taxon>Pedobacter</taxon>
    </lineage>
</organism>
<evidence type="ECO:0000259" key="15">
    <source>
        <dbReference type="Pfam" id="PF00593"/>
    </source>
</evidence>
<dbReference type="RefSeq" id="WP_379042806.1">
    <property type="nucleotide sequence ID" value="NZ_JBHSKW010000027.1"/>
</dbReference>
<keyword evidence="11 12" id="KW-0998">Cell outer membrane</keyword>
<proteinExistence type="inferred from homology"/>
<keyword evidence="9 13" id="KW-0798">TonB box</keyword>
<evidence type="ECO:0000256" key="4">
    <source>
        <dbReference type="ARBA" id="ARBA00022496"/>
    </source>
</evidence>
<dbReference type="Pfam" id="PF13715">
    <property type="entry name" value="CarbopepD_reg_2"/>
    <property type="match status" value="1"/>
</dbReference>
<keyword evidence="3 12" id="KW-1134">Transmembrane beta strand</keyword>
<evidence type="ECO:0000256" key="9">
    <source>
        <dbReference type="ARBA" id="ARBA00023077"/>
    </source>
</evidence>
<comment type="subcellular location">
    <subcellularLocation>
        <location evidence="1 12">Cell outer membrane</location>
        <topology evidence="1 12">Multi-pass membrane protein</topology>
    </subcellularLocation>
</comment>
<dbReference type="Gene3D" id="2.60.40.1120">
    <property type="entry name" value="Carboxypeptidase-like, regulatory domain"/>
    <property type="match status" value="1"/>
</dbReference>
<keyword evidence="10 12" id="KW-0472">Membrane</keyword>
<dbReference type="Pfam" id="PF07715">
    <property type="entry name" value="Plug"/>
    <property type="match status" value="1"/>
</dbReference>
<evidence type="ECO:0000256" key="3">
    <source>
        <dbReference type="ARBA" id="ARBA00022452"/>
    </source>
</evidence>
<evidence type="ECO:0000256" key="5">
    <source>
        <dbReference type="ARBA" id="ARBA00022692"/>
    </source>
</evidence>
<evidence type="ECO:0000256" key="7">
    <source>
        <dbReference type="ARBA" id="ARBA00023004"/>
    </source>
</evidence>
<comment type="caution">
    <text evidence="17">The sequence shown here is derived from an EMBL/GenBank/DDBJ whole genome shotgun (WGS) entry which is preliminary data.</text>
</comment>
<gene>
    <name evidence="17" type="ORF">ACFSSE_06635</name>
</gene>
<dbReference type="Proteomes" id="UP001597546">
    <property type="component" value="Unassembled WGS sequence"/>
</dbReference>
<evidence type="ECO:0000256" key="1">
    <source>
        <dbReference type="ARBA" id="ARBA00004571"/>
    </source>
</evidence>
<sequence>MKKIFLTIVLGALLPSILFAQFTLQGKVSNQQTQQELAGATLNLIGNYTVQSSINGNYSFKNLKAGNYVLAVSYIGFQTKTIKINLIANQVENISLSKSSFIANEVVVNATRASENSATTFKNLSKKDIEKNNFGQDLPYLLDQTPGVVTFSDAGAGVGYTGLRIRGSDATRVNVTINGIPYNDTESQGTFWVNLPDFASSVDNIQIQRGVGTSTNGAGAFGGSLNIQTGTLKDSAYLELNNTAGSYNTLKNTLNIGTGLLNGKFSFDGRLSRIVSDGYIDSASSDLKSYFMSGAYYGKTSLLRLNVFSGQEKTYQAWNGVAEADLANNRRSNVFTYDNQTDNYQQDHYQLLYSKSFSPKLSANAALHYTRGKGYYEELKEGEDFASYGLDSLFIGTDTIASTDLIRRRWLKNDFYGATYSLRFQPDNKTDFTLGGAYNEYDGDHFGEVIWAQFASQSKIRQRYYFDNGFKTDFNIYAKASRQFNNLALFADLQYRNVNYTFLGFDRNLNNVEQAANLNFFNPKIGFTYSLNEQSNFYASYSVANKEPNRNDFTESSPDSRPKSERLKNVEAGYRIRNQWVNAGANIYLMNYKDQLVLTGQINDVGAYVRSNVEDSFRNGIEVDASFVVTPKLTLAVTSAFSQNKVKNFVEFLDEYDVNFDPIGQSSNTYTKTDIAFSPNYVGSSTIAYKPAKQFEIALISKYVSKQFLDNTSNNNRKLDAFFVNNLRLNYDVKLKGVKSLGIGLLANNIFNELYESNGYTFSYVYDGALTTENFYYPQAETNFLFSVNVKF</sequence>
<dbReference type="PANTHER" id="PTHR32552">
    <property type="entry name" value="FERRICHROME IRON RECEPTOR-RELATED"/>
    <property type="match status" value="1"/>
</dbReference>
<dbReference type="InterPro" id="IPR037066">
    <property type="entry name" value="Plug_dom_sf"/>
</dbReference>
<dbReference type="SUPFAM" id="SSF49464">
    <property type="entry name" value="Carboxypeptidase regulatory domain-like"/>
    <property type="match status" value="1"/>
</dbReference>
<evidence type="ECO:0000256" key="6">
    <source>
        <dbReference type="ARBA" id="ARBA00022729"/>
    </source>
</evidence>
<evidence type="ECO:0000259" key="16">
    <source>
        <dbReference type="Pfam" id="PF07715"/>
    </source>
</evidence>
<dbReference type="Gene3D" id="2.40.170.20">
    <property type="entry name" value="TonB-dependent receptor, beta-barrel domain"/>
    <property type="match status" value="1"/>
</dbReference>
<evidence type="ECO:0000256" key="14">
    <source>
        <dbReference type="SAM" id="SignalP"/>
    </source>
</evidence>
<keyword evidence="18" id="KW-1185">Reference proteome</keyword>
<evidence type="ECO:0000313" key="18">
    <source>
        <dbReference type="Proteomes" id="UP001597546"/>
    </source>
</evidence>
<evidence type="ECO:0000256" key="2">
    <source>
        <dbReference type="ARBA" id="ARBA00022448"/>
    </source>
</evidence>
<evidence type="ECO:0000256" key="10">
    <source>
        <dbReference type="ARBA" id="ARBA00023136"/>
    </source>
</evidence>
<comment type="similarity">
    <text evidence="12 13">Belongs to the TonB-dependent receptor family.</text>
</comment>
<dbReference type="InterPro" id="IPR039426">
    <property type="entry name" value="TonB-dep_rcpt-like"/>
</dbReference>
<keyword evidence="17" id="KW-0675">Receptor</keyword>
<feature type="signal peptide" evidence="14">
    <location>
        <begin position="1"/>
        <end position="20"/>
    </location>
</feature>
<accession>A0ABW5TQ33</accession>
<dbReference type="PROSITE" id="PS52016">
    <property type="entry name" value="TONB_DEPENDENT_REC_3"/>
    <property type="match status" value="1"/>
</dbReference>
<keyword evidence="6 14" id="KW-0732">Signal</keyword>
<reference evidence="18" key="1">
    <citation type="journal article" date="2019" name="Int. J. Syst. Evol. Microbiol.">
        <title>The Global Catalogue of Microorganisms (GCM) 10K type strain sequencing project: providing services to taxonomists for standard genome sequencing and annotation.</title>
        <authorList>
            <consortium name="The Broad Institute Genomics Platform"/>
            <consortium name="The Broad Institute Genome Sequencing Center for Infectious Disease"/>
            <person name="Wu L."/>
            <person name="Ma J."/>
        </authorList>
    </citation>
    <scope>NUCLEOTIDE SEQUENCE [LARGE SCALE GENOMIC DNA]</scope>
    <source>
        <strain evidence="18">KCTC 42456</strain>
    </source>
</reference>
<evidence type="ECO:0000256" key="8">
    <source>
        <dbReference type="ARBA" id="ARBA00023065"/>
    </source>
</evidence>
<dbReference type="InterPro" id="IPR036942">
    <property type="entry name" value="Beta-barrel_TonB_sf"/>
</dbReference>
<evidence type="ECO:0000256" key="11">
    <source>
        <dbReference type="ARBA" id="ARBA00023237"/>
    </source>
</evidence>
<name>A0ABW5TQ33_9SPHI</name>
<feature type="chain" id="PRO_5045969496" evidence="14">
    <location>
        <begin position="21"/>
        <end position="792"/>
    </location>
</feature>
<dbReference type="Pfam" id="PF00593">
    <property type="entry name" value="TonB_dep_Rec_b-barrel"/>
    <property type="match status" value="1"/>
</dbReference>
<feature type="domain" description="TonB-dependent receptor plug" evidence="16">
    <location>
        <begin position="117"/>
        <end position="223"/>
    </location>
</feature>
<dbReference type="InterPro" id="IPR012910">
    <property type="entry name" value="Plug_dom"/>
</dbReference>
<evidence type="ECO:0000256" key="12">
    <source>
        <dbReference type="PROSITE-ProRule" id="PRU01360"/>
    </source>
</evidence>
<protein>
    <submittedName>
        <fullName evidence="17">TonB-dependent receptor</fullName>
    </submittedName>
</protein>
<keyword evidence="2 12" id="KW-0813">Transport</keyword>
<evidence type="ECO:0000313" key="17">
    <source>
        <dbReference type="EMBL" id="MFD2731377.1"/>
    </source>
</evidence>
<dbReference type="SUPFAM" id="SSF56935">
    <property type="entry name" value="Porins"/>
    <property type="match status" value="1"/>
</dbReference>
<evidence type="ECO:0000256" key="13">
    <source>
        <dbReference type="RuleBase" id="RU003357"/>
    </source>
</evidence>
<keyword evidence="5 12" id="KW-0812">Transmembrane</keyword>
<dbReference type="InterPro" id="IPR000531">
    <property type="entry name" value="Beta-barrel_TonB"/>
</dbReference>